<feature type="region of interest" description="Disordered" evidence="10">
    <location>
        <begin position="427"/>
        <end position="447"/>
    </location>
</feature>
<dbReference type="GO" id="GO:0019900">
    <property type="term" value="F:kinase binding"/>
    <property type="evidence" value="ECO:0007669"/>
    <property type="project" value="TreeGrafter"/>
</dbReference>
<dbReference type="InterPro" id="IPR057747">
    <property type="entry name" value="WWC1_hairpin"/>
</dbReference>
<dbReference type="SUPFAM" id="SSF49562">
    <property type="entry name" value="C2 domain (Calcium/lipid-binding domain, CaLB)"/>
    <property type="match status" value="1"/>
</dbReference>
<feature type="compositionally biased region" description="Polar residues" evidence="10">
    <location>
        <begin position="520"/>
        <end position="530"/>
    </location>
</feature>
<keyword evidence="5" id="KW-0677">Repeat</keyword>
<comment type="subcellular location">
    <subcellularLocation>
        <location evidence="1">Cytoplasm</location>
        <location evidence="1">Cytosol</location>
    </subcellularLocation>
</comment>
<proteinExistence type="predicted"/>
<evidence type="ECO:0000256" key="5">
    <source>
        <dbReference type="ARBA" id="ARBA00022737"/>
    </source>
</evidence>
<dbReference type="Pfam" id="PF00397">
    <property type="entry name" value="WW"/>
    <property type="match status" value="2"/>
</dbReference>
<evidence type="ECO:0000256" key="9">
    <source>
        <dbReference type="SAM" id="Coils"/>
    </source>
</evidence>
<dbReference type="InterPro" id="IPR035892">
    <property type="entry name" value="C2_domain_sf"/>
</dbReference>
<feature type="compositionally biased region" description="Basic and acidic residues" evidence="10">
    <location>
        <begin position="834"/>
        <end position="854"/>
    </location>
</feature>
<keyword evidence="3" id="KW-0678">Repressor</keyword>
<feature type="region of interest" description="Disordered" evidence="10">
    <location>
        <begin position="506"/>
        <end position="544"/>
    </location>
</feature>
<protein>
    <submittedName>
        <fullName evidence="13">WW and C2 domain containing 1</fullName>
    </submittedName>
</protein>
<name>A0A8C4M1M0_EQUAS</name>
<dbReference type="PANTHER" id="PTHR14791:SF22">
    <property type="entry name" value="PROTEIN KIBRA"/>
    <property type="match status" value="1"/>
</dbReference>
<evidence type="ECO:0000256" key="3">
    <source>
        <dbReference type="ARBA" id="ARBA00022491"/>
    </source>
</evidence>
<dbReference type="CDD" id="cd00201">
    <property type="entry name" value="WW"/>
    <property type="match status" value="2"/>
</dbReference>
<dbReference type="Pfam" id="PF00168">
    <property type="entry name" value="C2"/>
    <property type="match status" value="1"/>
</dbReference>
<evidence type="ECO:0000256" key="8">
    <source>
        <dbReference type="ARBA" id="ARBA00023163"/>
    </source>
</evidence>
<keyword evidence="6" id="KW-0805">Transcription regulation</keyword>
<dbReference type="PROSITE" id="PS50020">
    <property type="entry name" value="WW_DOMAIN_2"/>
    <property type="match status" value="2"/>
</dbReference>
<dbReference type="GO" id="GO:0006355">
    <property type="term" value="P:regulation of DNA-templated transcription"/>
    <property type="evidence" value="ECO:0007669"/>
    <property type="project" value="TreeGrafter"/>
</dbReference>
<feature type="compositionally biased region" description="Polar residues" evidence="10">
    <location>
        <begin position="901"/>
        <end position="915"/>
    </location>
</feature>
<dbReference type="Pfam" id="PF25802">
    <property type="entry name" value="WWC1"/>
    <property type="match status" value="1"/>
</dbReference>
<feature type="domain" description="WW" evidence="12">
    <location>
        <begin position="6"/>
        <end position="39"/>
    </location>
</feature>
<reference evidence="13" key="1">
    <citation type="submission" date="2023-03" db="UniProtKB">
        <authorList>
            <consortium name="Ensembl"/>
        </authorList>
    </citation>
    <scope>IDENTIFICATION</scope>
</reference>
<dbReference type="GO" id="GO:0005829">
    <property type="term" value="C:cytosol"/>
    <property type="evidence" value="ECO:0007669"/>
    <property type="project" value="UniProtKB-SubCell"/>
</dbReference>
<dbReference type="Gene3D" id="2.60.40.150">
    <property type="entry name" value="C2 domain"/>
    <property type="match status" value="1"/>
</dbReference>
<feature type="coiled-coil region" evidence="9">
    <location>
        <begin position="358"/>
        <end position="427"/>
    </location>
</feature>
<sequence>MPRPELPLPEGWEEARDFDGKVYYIDHTSRTTSWIDPRDRYTKPLTFADCISDELPLGWEEAYDPQVGDYFIDHNTKTTQIEDPRVQWRREQEHMLKDYLVVAQEALSAQKEIYQVKQQRLELAQQEYQQLHAVWEHKLGSQVSLISGSSSSSKYDPEILKAEIATAKSRVNKLKREMVHLQQELQFKERGFQTLKTIDKKMSDAQGSYKLDEAQAVLRETKAIKKAITCGEKEKQDLIKSLAMLKDGFCTDRGSHSDLWSSSSSLESSSFPLSKQYLDVSSQTDISGGVSSNNQLAEKVRLRLRYEEAKRRIANLKIQLAKLDSEAWPGVLDSERDRLILINEKEELLKEMRFISPRKWTQGEVEQLEMARKRLEKDLQAARDTQSKALTERLKFNSKRNQLVRELEEATRQLAALHSQLKSLSSSMQSLSSGSSPGSLTSSRGSLAASSLDSSTSASFTDLYYDPFEQLDSELQSKVEFLLLEGATGFRPSGCITTIHEDEVAKTQKAEGGSRLQALRSLSGTPKSMTSLSPRSSLSSPSPPCSPLIADPLLAGDAFLSALEFEDPELSATLCGLSLDSIPSGPVNLAPGCTLKVACVSAAVSDESVAGDSGVYEASVQRLGASEAAAFDSDESEAVGATRVQIALKYDEKNKQFAILIIQLSNLSALLLQQDQKVNIRVAILPCSESTTCLFRTRPLDASDALVFNEVFWVSMSYPALHQKTLRVDVCTTDRSHLEECLGGAQISLAEVCRSGERSTRWYNLLSYKYLKKQSREPKPVGATAATPGPESTVSWAMGLHHPPACVAPGWGRKGLSQNWRWLGIRGGGNGAEGRGEEDRGRETSDVFAEKASPDMDEYPASKVDKETNTETPTPSPTVVRPKDRRVGTPSSGPFLRGSTIIRSKTFSPGPQSQYVCRLNRSDSDSSTLSKKPPFVRNSLERRSVRMKRPSSVKSVRAERLMRTSLDLELDLQATRTWHSQLTQEISVLKEFKEQLEQAKSHGEKELPQWLREDERFRLLLRMLEKRVTEHKGELQTDKMMRAAAKDVHRLRGQSCKEPPEVQSFREKMAFFTRPRMNVPALSADDV</sequence>
<feature type="compositionally biased region" description="Low complexity" evidence="10">
    <location>
        <begin position="531"/>
        <end position="540"/>
    </location>
</feature>
<dbReference type="InterPro" id="IPR001202">
    <property type="entry name" value="WW_dom"/>
</dbReference>
<dbReference type="CDD" id="cd08680">
    <property type="entry name" value="C2_Kibra"/>
    <property type="match status" value="1"/>
</dbReference>
<feature type="region of interest" description="Disordered" evidence="10">
    <location>
        <begin position="826"/>
        <end position="934"/>
    </location>
</feature>
<feature type="domain" description="C2" evidence="11">
    <location>
        <begin position="640"/>
        <end position="763"/>
    </location>
</feature>
<dbReference type="GO" id="GO:0046621">
    <property type="term" value="P:negative regulation of organ growth"/>
    <property type="evidence" value="ECO:0007669"/>
    <property type="project" value="TreeGrafter"/>
</dbReference>
<dbReference type="InterPro" id="IPR000008">
    <property type="entry name" value="C2_dom"/>
</dbReference>
<dbReference type="SUPFAM" id="SSF51045">
    <property type="entry name" value="WW domain"/>
    <property type="match status" value="2"/>
</dbReference>
<dbReference type="GO" id="GO:0035330">
    <property type="term" value="P:regulation of hippo signaling"/>
    <property type="evidence" value="ECO:0007669"/>
    <property type="project" value="TreeGrafter"/>
</dbReference>
<dbReference type="FunFam" id="2.20.70.10:FF:000001">
    <property type="entry name" value="Membrane-associated guanylate kinase, WW and PDZ domain-containing protein 1"/>
    <property type="match status" value="1"/>
</dbReference>
<feature type="coiled-coil region" evidence="9">
    <location>
        <begin position="107"/>
        <end position="134"/>
    </location>
</feature>
<dbReference type="GO" id="GO:0016477">
    <property type="term" value="P:cell migration"/>
    <property type="evidence" value="ECO:0007669"/>
    <property type="project" value="TreeGrafter"/>
</dbReference>
<dbReference type="PROSITE" id="PS01159">
    <property type="entry name" value="WW_DOMAIN_1"/>
    <property type="match status" value="1"/>
</dbReference>
<evidence type="ECO:0000256" key="1">
    <source>
        <dbReference type="ARBA" id="ARBA00004514"/>
    </source>
</evidence>
<gene>
    <name evidence="13" type="primary">WWC1</name>
</gene>
<evidence type="ECO:0000313" key="13">
    <source>
        <dbReference type="Ensembl" id="ENSEASP00005018523.1"/>
    </source>
</evidence>
<dbReference type="FunFam" id="2.20.70.10:FF:000041">
    <property type="entry name" value="WW and C2 domain containing 1"/>
    <property type="match status" value="1"/>
</dbReference>
<evidence type="ECO:0000259" key="12">
    <source>
        <dbReference type="PROSITE" id="PS50020"/>
    </source>
</evidence>
<dbReference type="PROSITE" id="PS50004">
    <property type="entry name" value="C2"/>
    <property type="match status" value="1"/>
</dbReference>
<dbReference type="AlphaFoldDB" id="A0A8C4M1M0"/>
<feature type="domain" description="WW" evidence="12">
    <location>
        <begin position="53"/>
        <end position="86"/>
    </location>
</feature>
<keyword evidence="4" id="KW-0597">Phosphoprotein</keyword>
<dbReference type="Gene3D" id="2.20.70.10">
    <property type="match status" value="2"/>
</dbReference>
<evidence type="ECO:0000259" key="11">
    <source>
        <dbReference type="PROSITE" id="PS50004"/>
    </source>
</evidence>
<evidence type="ECO:0000256" key="2">
    <source>
        <dbReference type="ARBA" id="ARBA00022490"/>
    </source>
</evidence>
<keyword evidence="8" id="KW-0804">Transcription</keyword>
<keyword evidence="2" id="KW-0963">Cytoplasm</keyword>
<evidence type="ECO:0000256" key="4">
    <source>
        <dbReference type="ARBA" id="ARBA00022553"/>
    </source>
</evidence>
<dbReference type="SMART" id="SM00456">
    <property type="entry name" value="WW"/>
    <property type="match status" value="2"/>
</dbReference>
<accession>A0A8C4M1M0</accession>
<dbReference type="FunFam" id="2.60.40.150:FF:000084">
    <property type="entry name" value="Protein KIBRA isoform 1"/>
    <property type="match status" value="1"/>
</dbReference>
<dbReference type="InterPro" id="IPR051105">
    <property type="entry name" value="WWC/KIBRA_Hippo_Reg"/>
</dbReference>
<evidence type="ECO:0000256" key="7">
    <source>
        <dbReference type="ARBA" id="ARBA00023054"/>
    </source>
</evidence>
<dbReference type="PANTHER" id="PTHR14791">
    <property type="entry name" value="BOMB/KIRA PROTEINS"/>
    <property type="match status" value="1"/>
</dbReference>
<keyword evidence="7 9" id="KW-0175">Coiled coil</keyword>
<dbReference type="InterPro" id="IPR037771">
    <property type="entry name" value="C2_WWC"/>
</dbReference>
<organism evidence="13">
    <name type="scientific">Equus asinus asinus</name>
    <dbReference type="NCBI Taxonomy" id="83772"/>
    <lineage>
        <taxon>Eukaryota</taxon>
        <taxon>Metazoa</taxon>
        <taxon>Chordata</taxon>
        <taxon>Craniata</taxon>
        <taxon>Vertebrata</taxon>
        <taxon>Euteleostomi</taxon>
        <taxon>Mammalia</taxon>
        <taxon>Eutheria</taxon>
        <taxon>Laurasiatheria</taxon>
        <taxon>Perissodactyla</taxon>
        <taxon>Equidae</taxon>
        <taxon>Equus</taxon>
    </lineage>
</organism>
<evidence type="ECO:0000256" key="10">
    <source>
        <dbReference type="SAM" id="MobiDB-lite"/>
    </source>
</evidence>
<dbReference type="Ensembl" id="ENSEAST00005020098.1">
    <property type="protein sequence ID" value="ENSEASP00005018523.1"/>
    <property type="gene ID" value="ENSEASG00005012502.1"/>
</dbReference>
<evidence type="ECO:0000256" key="6">
    <source>
        <dbReference type="ARBA" id="ARBA00023015"/>
    </source>
</evidence>
<feature type="coiled-coil region" evidence="9">
    <location>
        <begin position="292"/>
        <end position="326"/>
    </location>
</feature>
<dbReference type="InterPro" id="IPR036020">
    <property type="entry name" value="WW_dom_sf"/>
</dbReference>
<feature type="coiled-coil region" evidence="9">
    <location>
        <begin position="164"/>
        <end position="191"/>
    </location>
</feature>
<dbReference type="GO" id="GO:0060090">
    <property type="term" value="F:molecular adaptor activity"/>
    <property type="evidence" value="ECO:0007669"/>
    <property type="project" value="TreeGrafter"/>
</dbReference>